<accession>A0A816AVJ1</accession>
<dbReference type="Proteomes" id="UP000682733">
    <property type="component" value="Unassembled WGS sequence"/>
</dbReference>
<name>A0A816AVJ1_9BILA</name>
<evidence type="ECO:0000313" key="6">
    <source>
        <dbReference type="Proteomes" id="UP000663829"/>
    </source>
</evidence>
<proteinExistence type="predicted"/>
<dbReference type="OrthoDB" id="10017445at2759"/>
<dbReference type="EMBL" id="CAJOBA010060046">
    <property type="protein sequence ID" value="CAF4320604.1"/>
    <property type="molecule type" value="Genomic_DNA"/>
</dbReference>
<evidence type="ECO:0000313" key="5">
    <source>
        <dbReference type="EMBL" id="CAF4477487.1"/>
    </source>
</evidence>
<organism evidence="3 6">
    <name type="scientific">Didymodactylos carnosus</name>
    <dbReference type="NCBI Taxonomy" id="1234261"/>
    <lineage>
        <taxon>Eukaryota</taxon>
        <taxon>Metazoa</taxon>
        <taxon>Spiralia</taxon>
        <taxon>Gnathifera</taxon>
        <taxon>Rotifera</taxon>
        <taxon>Eurotatoria</taxon>
        <taxon>Bdelloidea</taxon>
        <taxon>Philodinida</taxon>
        <taxon>Philodinidae</taxon>
        <taxon>Didymodactylos</taxon>
    </lineage>
</organism>
<dbReference type="EMBL" id="CAJNOQ010035669">
    <property type="protein sequence ID" value="CAF1600602.1"/>
    <property type="molecule type" value="Genomic_DNA"/>
</dbReference>
<sequence length="173" mass="19174">MAQSKHSVLTILVLCSTFFDIFSTNVGGPVFVNTVWKSANNPYHVTSDFQVPSGVILTIQKGTQIMFDSDDYQILIKGTLRIVGMSNEPVVFLGDTDGRRSMIMFKSTNLTQSSISHAKFNGLKPAIQLSEESEFTQDVIKNNGNLLMEFVTMNNTKLTTSGYTVRNLCFSVL</sequence>
<comment type="caution">
    <text evidence="3">The sequence shown here is derived from an EMBL/GenBank/DDBJ whole genome shotgun (WGS) entry which is preliminary data.</text>
</comment>
<evidence type="ECO:0000313" key="4">
    <source>
        <dbReference type="EMBL" id="CAF4320604.1"/>
    </source>
</evidence>
<protein>
    <submittedName>
        <fullName evidence="3">Uncharacterized protein</fullName>
    </submittedName>
</protein>
<dbReference type="Proteomes" id="UP000681722">
    <property type="component" value="Unassembled WGS sequence"/>
</dbReference>
<dbReference type="AlphaFoldDB" id="A0A816AVJ1"/>
<gene>
    <name evidence="3" type="ORF">GPM918_LOCUS42406</name>
    <name evidence="2" type="ORF">OVA965_LOCUS38366</name>
    <name evidence="5" type="ORF">SRO942_LOCUS43631</name>
    <name evidence="4" type="ORF">TMI583_LOCUS39550</name>
</gene>
<evidence type="ECO:0000256" key="1">
    <source>
        <dbReference type="SAM" id="SignalP"/>
    </source>
</evidence>
<reference evidence="3" key="1">
    <citation type="submission" date="2021-02" db="EMBL/GenBank/DDBJ databases">
        <authorList>
            <person name="Nowell W R."/>
        </authorList>
    </citation>
    <scope>NUCLEOTIDE SEQUENCE</scope>
</reference>
<feature type="chain" id="PRO_5036412644" evidence="1">
    <location>
        <begin position="24"/>
        <end position="173"/>
    </location>
</feature>
<evidence type="ECO:0000313" key="3">
    <source>
        <dbReference type="EMBL" id="CAF1600602.1"/>
    </source>
</evidence>
<dbReference type="Proteomes" id="UP000663829">
    <property type="component" value="Unassembled WGS sequence"/>
</dbReference>
<dbReference type="Proteomes" id="UP000677228">
    <property type="component" value="Unassembled WGS sequence"/>
</dbReference>
<keyword evidence="1" id="KW-0732">Signal</keyword>
<dbReference type="EMBL" id="CAJNOK010037783">
    <property type="protein sequence ID" value="CAF1533241.1"/>
    <property type="molecule type" value="Genomic_DNA"/>
</dbReference>
<keyword evidence="6" id="KW-1185">Reference proteome</keyword>
<dbReference type="EMBL" id="CAJOBC010102070">
    <property type="protein sequence ID" value="CAF4477487.1"/>
    <property type="molecule type" value="Genomic_DNA"/>
</dbReference>
<feature type="signal peptide" evidence="1">
    <location>
        <begin position="1"/>
        <end position="23"/>
    </location>
</feature>
<evidence type="ECO:0000313" key="2">
    <source>
        <dbReference type="EMBL" id="CAF1533241.1"/>
    </source>
</evidence>